<reference evidence="6 7" key="1">
    <citation type="submission" date="2016-03" db="EMBL/GenBank/DDBJ databases">
        <title>EvidentialGene: Evidence-directed Construction of Genes on Genomes.</title>
        <authorList>
            <person name="Gilbert D.G."/>
            <person name="Choi J.-H."/>
            <person name="Mockaitis K."/>
            <person name="Colbourne J."/>
            <person name="Pfrender M."/>
        </authorList>
    </citation>
    <scope>NUCLEOTIDE SEQUENCE [LARGE SCALE GENOMIC DNA]</scope>
    <source>
        <strain evidence="6 7">Xinb3</strain>
        <tissue evidence="6">Complete organism</tissue>
    </source>
</reference>
<dbReference type="Gene3D" id="3.50.50.60">
    <property type="entry name" value="FAD/NAD(P)-binding domain"/>
    <property type="match status" value="1"/>
</dbReference>
<feature type="domain" description="FAD dependent oxidoreductase central" evidence="5">
    <location>
        <begin position="439"/>
        <end position="494"/>
    </location>
</feature>
<comment type="similarity">
    <text evidence="1">Belongs to the GcvT family.</text>
</comment>
<dbReference type="Gene3D" id="2.40.30.110">
    <property type="entry name" value="Aminomethyltransferase beta-barrel domains"/>
    <property type="match status" value="1"/>
</dbReference>
<feature type="domain" description="Aminomethyltransferase C-terminal" evidence="4">
    <location>
        <begin position="826"/>
        <end position="915"/>
    </location>
</feature>
<dbReference type="Pfam" id="PF08669">
    <property type="entry name" value="GCV_T_C"/>
    <property type="match status" value="1"/>
</dbReference>
<organism evidence="6 7">
    <name type="scientific">Daphnia magna</name>
    <dbReference type="NCBI Taxonomy" id="35525"/>
    <lineage>
        <taxon>Eukaryota</taxon>
        <taxon>Metazoa</taxon>
        <taxon>Ecdysozoa</taxon>
        <taxon>Arthropoda</taxon>
        <taxon>Crustacea</taxon>
        <taxon>Branchiopoda</taxon>
        <taxon>Diplostraca</taxon>
        <taxon>Cladocera</taxon>
        <taxon>Anomopoda</taxon>
        <taxon>Daphniidae</taxon>
        <taxon>Daphnia</taxon>
    </lineage>
</organism>
<dbReference type="Pfam" id="PF01266">
    <property type="entry name" value="DAO"/>
    <property type="match status" value="1"/>
</dbReference>
<feature type="domain" description="FAD dependent oxidoreductase" evidence="2">
    <location>
        <begin position="77"/>
        <end position="436"/>
    </location>
</feature>
<keyword evidence="7" id="KW-1185">Reference proteome</keyword>
<evidence type="ECO:0000259" key="5">
    <source>
        <dbReference type="Pfam" id="PF16350"/>
    </source>
</evidence>
<dbReference type="FunFam" id="3.30.70.1400:FF:000003">
    <property type="entry name" value="Pyruvate dehydrogenase phosphatase regulatory subunit"/>
    <property type="match status" value="1"/>
</dbReference>
<dbReference type="InterPro" id="IPR029043">
    <property type="entry name" value="GcvT/YgfZ_C"/>
</dbReference>
<dbReference type="Gene3D" id="3.30.9.10">
    <property type="entry name" value="D-Amino Acid Oxidase, subunit A, domain 2"/>
    <property type="match status" value="1"/>
</dbReference>
<dbReference type="EMBL" id="LRGB01002167">
    <property type="protein sequence ID" value="KZS08877.1"/>
    <property type="molecule type" value="Genomic_DNA"/>
</dbReference>
<dbReference type="GO" id="GO:0005739">
    <property type="term" value="C:mitochondrion"/>
    <property type="evidence" value="ECO:0007669"/>
    <property type="project" value="TreeGrafter"/>
</dbReference>
<dbReference type="PANTHER" id="PTHR43757">
    <property type="entry name" value="AMINOMETHYLTRANSFERASE"/>
    <property type="match status" value="1"/>
</dbReference>
<dbReference type="InterPro" id="IPR028896">
    <property type="entry name" value="GcvT/YgfZ/DmdA"/>
</dbReference>
<dbReference type="SUPFAM" id="SSF51905">
    <property type="entry name" value="FAD/NAD(P)-binding domain"/>
    <property type="match status" value="1"/>
</dbReference>
<comment type="caution">
    <text evidence="6">The sequence shown here is derived from an EMBL/GenBank/DDBJ whole genome shotgun (WGS) entry which is preliminary data.</text>
</comment>
<protein>
    <submittedName>
        <fullName evidence="6">Sarcosine dehydrogenase, mitochondrial</fullName>
    </submittedName>
</protein>
<sequence>MVLLSSNFETLYSNIFIQRSAGSCNCKHSPRIFINVCRNVQICFCHGNSSCTKCPDSIFFRRSYSFTSSEELPTHAKVVICGGGVQGAALGYFLAQHGWGKDTLVLDQGKIGRATPWHMSGLIGIFKPTSTETRITEESIKLYGELAQMGYNTGFKQCGSLLLARTKDRLTHFRRMKSHAVCRKIECYLLTTEEISKRYPYINTQDLQGGLWIPIDAVADPHTICESLATLAAAQGVRMFEHIQVNRVLTSQNKVAAVETDRGTIKCDFFVNCAGFWARSLGKKTQPLVKVPVQAVEHYYLHTKPIKDLDANMPVIRDLDGHVYFREKDGCILAGGFEPLAKPVFEDGALPLSVEESQLEVDWDHFSPMLEQMVHRVPFMRTAVLGKLCNGPESFSPDCKWVLGETSEVDNYFVATGMKSLGIASAGGVAKHLSEWIVTGKQPYSLNELNVQRFVPLHNNRQFLLERMKEVPGVHYQLPYPFSEFRTGRRLRVSPVFPRLKAVGAVFGQTMGYERPAYYEPKPYQDSDVDDDLTTHPAGGIGQNVEAPFRVAYTNTFMKPHWFECARNEYRACRESVAIADYSSFTKLDLTSSGPEVVDFLQYVCSNDVDVPIGAILHTGMHNENGGYESDCSLARLSDNHYMMIAPIIQQTRCQAWLRRQQQKFFGGTSSSVNVADVTSLYTALCVMGPLSRAVLSELTEADLSPKSFPFFTVKEMDMGSASGIRAMNLTHTGEMGWVLYIPNEAALHVYDKILEHGRKYAIQHAGYYATRSLRVERFYAYWGQDIDASTTPLECGRGFRVKLNSPIDFIGREALLKQKKEGVQRMYVQFQLDDHDPEIDPWPWGNEPIYRNGEFAGMVTTAGYGFTLNRQICLGYIQNYDVTGTIHRLTPDYVTSGQYEVDIAGLRYNARVSLRSPTLPTKFRDTYGDHYLATRHGGGT</sequence>
<proteinExistence type="inferred from homology"/>
<dbReference type="InterPro" id="IPR036188">
    <property type="entry name" value="FAD/NAD-bd_sf"/>
</dbReference>
<dbReference type="OrthoDB" id="429143at2759"/>
<dbReference type="Proteomes" id="UP000076858">
    <property type="component" value="Unassembled WGS sequence"/>
</dbReference>
<dbReference type="InterPro" id="IPR032503">
    <property type="entry name" value="FAO_M"/>
</dbReference>
<dbReference type="STRING" id="35525.A0A164RRI0"/>
<dbReference type="InterPro" id="IPR006076">
    <property type="entry name" value="FAD-dep_OxRdtase"/>
</dbReference>
<evidence type="ECO:0000259" key="4">
    <source>
        <dbReference type="Pfam" id="PF08669"/>
    </source>
</evidence>
<dbReference type="InterPro" id="IPR006222">
    <property type="entry name" value="GCVT_N"/>
</dbReference>
<dbReference type="Pfam" id="PF16350">
    <property type="entry name" value="FAO_M"/>
    <property type="match status" value="1"/>
</dbReference>
<evidence type="ECO:0000313" key="6">
    <source>
        <dbReference type="EMBL" id="KZS08877.1"/>
    </source>
</evidence>
<dbReference type="InterPro" id="IPR027266">
    <property type="entry name" value="TrmE/GcvT-like"/>
</dbReference>
<evidence type="ECO:0000259" key="2">
    <source>
        <dbReference type="Pfam" id="PF01266"/>
    </source>
</evidence>
<dbReference type="SUPFAM" id="SSF101790">
    <property type="entry name" value="Aminomethyltransferase beta-barrel domain"/>
    <property type="match status" value="1"/>
</dbReference>
<dbReference type="SUPFAM" id="SSF54373">
    <property type="entry name" value="FAD-linked reductases, C-terminal domain"/>
    <property type="match status" value="1"/>
</dbReference>
<gene>
    <name evidence="6" type="ORF">APZ42_027074</name>
</gene>
<dbReference type="SUPFAM" id="SSF103025">
    <property type="entry name" value="Folate-binding domain"/>
    <property type="match status" value="1"/>
</dbReference>
<dbReference type="AlphaFoldDB" id="A0A164RRI0"/>
<dbReference type="FunFam" id="2.40.30.110:FF:000004">
    <property type="entry name" value="Pyruvate dehydrogenase phosphatase regulatory subunit, mitochondrial"/>
    <property type="match status" value="1"/>
</dbReference>
<dbReference type="Gene3D" id="3.30.1360.120">
    <property type="entry name" value="Probable tRNA modification gtpase trme, domain 1"/>
    <property type="match status" value="1"/>
</dbReference>
<dbReference type="PANTHER" id="PTHR43757:SF15">
    <property type="entry name" value="PYRUVATE DEHYDROGENASE PHOSPHATASE REGULATORY SUBUNIT, MITOCHONDRIAL-LIKE"/>
    <property type="match status" value="1"/>
</dbReference>
<dbReference type="Pfam" id="PF01571">
    <property type="entry name" value="GCV_T"/>
    <property type="match status" value="1"/>
</dbReference>
<dbReference type="InterPro" id="IPR013977">
    <property type="entry name" value="GcvT_C"/>
</dbReference>
<dbReference type="Gene3D" id="3.30.70.1400">
    <property type="entry name" value="Aminomethyltransferase beta-barrel domains"/>
    <property type="match status" value="1"/>
</dbReference>
<name>A0A164RRI0_9CRUS</name>
<feature type="domain" description="GCVT N-terminal" evidence="3">
    <location>
        <begin position="498"/>
        <end position="805"/>
    </location>
</feature>
<evidence type="ECO:0000256" key="1">
    <source>
        <dbReference type="ARBA" id="ARBA00008609"/>
    </source>
</evidence>
<evidence type="ECO:0000259" key="3">
    <source>
        <dbReference type="Pfam" id="PF01571"/>
    </source>
</evidence>
<accession>A0A164RRI0</accession>
<evidence type="ECO:0000313" key="7">
    <source>
        <dbReference type="Proteomes" id="UP000076858"/>
    </source>
</evidence>